<organism evidence="2 3">
    <name type="scientific">Enterovirga aerilata</name>
    <dbReference type="NCBI Taxonomy" id="2730920"/>
    <lineage>
        <taxon>Bacteria</taxon>
        <taxon>Pseudomonadati</taxon>
        <taxon>Pseudomonadota</taxon>
        <taxon>Alphaproteobacteria</taxon>
        <taxon>Hyphomicrobiales</taxon>
        <taxon>Methylobacteriaceae</taxon>
        <taxon>Enterovirga</taxon>
    </lineage>
</organism>
<dbReference type="SUPFAM" id="SSF81296">
    <property type="entry name" value="E set domains"/>
    <property type="match status" value="1"/>
</dbReference>
<reference evidence="2 3" key="1">
    <citation type="submission" date="2020-04" db="EMBL/GenBank/DDBJ databases">
        <title>Enterovirga sp. isolate from soil.</title>
        <authorList>
            <person name="Chea S."/>
            <person name="Kim D.-U."/>
        </authorList>
    </citation>
    <scope>NUCLEOTIDE SEQUENCE [LARGE SCALE GENOMIC DNA]</scope>
    <source>
        <strain evidence="2 3">DB1703</strain>
    </source>
</reference>
<dbReference type="AlphaFoldDB" id="A0A849I6M2"/>
<dbReference type="InterPro" id="IPR013783">
    <property type="entry name" value="Ig-like_fold"/>
</dbReference>
<dbReference type="InterPro" id="IPR014880">
    <property type="entry name" value="SoxZ_dom"/>
</dbReference>
<accession>A0A849I6M2</accession>
<dbReference type="Proteomes" id="UP000564885">
    <property type="component" value="Unassembled WGS sequence"/>
</dbReference>
<gene>
    <name evidence="2" type="primary">soxZ</name>
    <name evidence="2" type="ORF">HJG44_13275</name>
</gene>
<evidence type="ECO:0000313" key="2">
    <source>
        <dbReference type="EMBL" id="NNM73354.1"/>
    </source>
</evidence>
<dbReference type="EMBL" id="JABEPP010000003">
    <property type="protein sequence ID" value="NNM73354.1"/>
    <property type="molecule type" value="Genomic_DNA"/>
</dbReference>
<evidence type="ECO:0000313" key="3">
    <source>
        <dbReference type="Proteomes" id="UP000564885"/>
    </source>
</evidence>
<sequence>MARALVNIPKTARRGDVIEIRTLISHEMETGYRPGPNGVLLPRDIITRFTCTYNGVEVFSAELFPAMSANPYLVFTTVASESGTIALTWTGDNGFSQTETATIEVA</sequence>
<protein>
    <submittedName>
        <fullName evidence="2">Thiosulfate oxidation carrier complex protein SoxZ</fullName>
    </submittedName>
</protein>
<name>A0A849I6M2_9HYPH</name>
<comment type="caution">
    <text evidence="2">The sequence shown here is derived from an EMBL/GenBank/DDBJ whole genome shotgun (WGS) entry which is preliminary data.</text>
</comment>
<dbReference type="RefSeq" id="WP_171218810.1">
    <property type="nucleotide sequence ID" value="NZ_JABEPP010000003.1"/>
</dbReference>
<proteinExistence type="predicted"/>
<dbReference type="InterPro" id="IPR030995">
    <property type="entry name" value="SoxZ"/>
</dbReference>
<dbReference type="InterPro" id="IPR014756">
    <property type="entry name" value="Ig_E-set"/>
</dbReference>
<dbReference type="Pfam" id="PF08770">
    <property type="entry name" value="SoxZ"/>
    <property type="match status" value="1"/>
</dbReference>
<feature type="domain" description="Sulphur oxidation protein SoxZ" evidence="1">
    <location>
        <begin position="9"/>
        <end position="101"/>
    </location>
</feature>
<dbReference type="Gene3D" id="2.60.40.10">
    <property type="entry name" value="Immunoglobulins"/>
    <property type="match status" value="1"/>
</dbReference>
<evidence type="ECO:0000259" key="1">
    <source>
        <dbReference type="Pfam" id="PF08770"/>
    </source>
</evidence>
<keyword evidence="3" id="KW-1185">Reference proteome</keyword>
<dbReference type="NCBIfam" id="TIGR04490">
    <property type="entry name" value="SoxZ_true"/>
    <property type="match status" value="1"/>
</dbReference>